<accession>A0A9Q0UGY2</accession>
<evidence type="ECO:0008006" key="8">
    <source>
        <dbReference type="Google" id="ProtNLM"/>
    </source>
</evidence>
<dbReference type="AlphaFoldDB" id="A0A9Q0UGY2"/>
<keyword evidence="4" id="KW-0539">Nucleus</keyword>
<evidence type="ECO:0000313" key="7">
    <source>
        <dbReference type="Proteomes" id="UP001151529"/>
    </source>
</evidence>
<evidence type="ECO:0000256" key="2">
    <source>
        <dbReference type="ARBA" id="ARBA00023015"/>
    </source>
</evidence>
<dbReference type="GO" id="GO:0005634">
    <property type="term" value="C:nucleus"/>
    <property type="evidence" value="ECO:0007669"/>
    <property type="project" value="UniProtKB-SubCell"/>
</dbReference>
<dbReference type="PANTHER" id="PTHR31636">
    <property type="entry name" value="OSJNBA0084A10.13 PROTEIN-RELATED"/>
    <property type="match status" value="1"/>
</dbReference>
<gene>
    <name evidence="6" type="ORF">OIU85_020777</name>
</gene>
<keyword evidence="3" id="KW-0804">Transcription</keyword>
<dbReference type="Pfam" id="PF03514">
    <property type="entry name" value="GRAS"/>
    <property type="match status" value="1"/>
</dbReference>
<comment type="similarity">
    <text evidence="5">Belongs to the GRAS family.</text>
</comment>
<reference evidence="6" key="1">
    <citation type="submission" date="2022-11" db="EMBL/GenBank/DDBJ databases">
        <authorList>
            <person name="Hyden B.L."/>
            <person name="Feng K."/>
            <person name="Yates T."/>
            <person name="Jawdy S."/>
            <person name="Smart L.B."/>
            <person name="Muchero W."/>
        </authorList>
    </citation>
    <scope>NUCLEOTIDE SEQUENCE</scope>
    <source>
        <tissue evidence="6">Shoot tip</tissue>
    </source>
</reference>
<feature type="region of interest" description="SAW" evidence="5">
    <location>
        <begin position="437"/>
        <end position="517"/>
    </location>
</feature>
<comment type="caution">
    <text evidence="6">The sequence shown here is derived from an EMBL/GenBank/DDBJ whole genome shotgun (WGS) entry which is preliminary data.</text>
</comment>
<feature type="short sequence motif" description="VHIID" evidence="5">
    <location>
        <begin position="265"/>
        <end position="269"/>
    </location>
</feature>
<name>A0A9Q0UGY2_SALVM</name>
<feature type="region of interest" description="Leucine repeat II (LRII)" evidence="5">
    <location>
        <begin position="313"/>
        <end position="345"/>
    </location>
</feature>
<dbReference type="OrthoDB" id="666726at2759"/>
<evidence type="ECO:0000256" key="4">
    <source>
        <dbReference type="ARBA" id="ARBA00023242"/>
    </source>
</evidence>
<dbReference type="EMBL" id="JAPFFL010000004">
    <property type="protein sequence ID" value="KAJ6729905.1"/>
    <property type="molecule type" value="Genomic_DNA"/>
</dbReference>
<evidence type="ECO:0000256" key="1">
    <source>
        <dbReference type="ARBA" id="ARBA00004123"/>
    </source>
</evidence>
<evidence type="ECO:0000256" key="5">
    <source>
        <dbReference type="PROSITE-ProRule" id="PRU01191"/>
    </source>
</evidence>
<dbReference type="InterPro" id="IPR005202">
    <property type="entry name" value="TF_GRAS"/>
</dbReference>
<comment type="subcellular location">
    <subcellularLocation>
        <location evidence="1">Nucleus</location>
    </subcellularLocation>
</comment>
<reference evidence="6" key="2">
    <citation type="journal article" date="2023" name="Int. J. Mol. Sci.">
        <title>De Novo Assembly and Annotation of 11 Diverse Shrub Willow (Salix) Genomes Reveals Novel Gene Organization in Sex-Linked Regions.</title>
        <authorList>
            <person name="Hyden B."/>
            <person name="Feng K."/>
            <person name="Yates T.B."/>
            <person name="Jawdy S."/>
            <person name="Cereghino C."/>
            <person name="Smart L.B."/>
            <person name="Muchero W."/>
        </authorList>
    </citation>
    <scope>NUCLEOTIDE SEQUENCE [LARGE SCALE GENOMIC DNA]</scope>
    <source>
        <tissue evidence="6">Shoot tip</tissue>
    </source>
</reference>
<keyword evidence="2" id="KW-0805">Transcription regulation</keyword>
<dbReference type="Proteomes" id="UP001151529">
    <property type="component" value="Chromosome 2"/>
</dbReference>
<keyword evidence="7" id="KW-1185">Reference proteome</keyword>
<evidence type="ECO:0000256" key="3">
    <source>
        <dbReference type="ARBA" id="ARBA00023163"/>
    </source>
</evidence>
<evidence type="ECO:0000313" key="6">
    <source>
        <dbReference type="EMBL" id="KAJ6729905.1"/>
    </source>
</evidence>
<organism evidence="6 7">
    <name type="scientific">Salix viminalis</name>
    <name type="common">Common osier</name>
    <name type="synonym">Basket willow</name>
    <dbReference type="NCBI Taxonomy" id="40686"/>
    <lineage>
        <taxon>Eukaryota</taxon>
        <taxon>Viridiplantae</taxon>
        <taxon>Streptophyta</taxon>
        <taxon>Embryophyta</taxon>
        <taxon>Tracheophyta</taxon>
        <taxon>Spermatophyta</taxon>
        <taxon>Magnoliopsida</taxon>
        <taxon>eudicotyledons</taxon>
        <taxon>Gunneridae</taxon>
        <taxon>Pentapetalae</taxon>
        <taxon>rosids</taxon>
        <taxon>fabids</taxon>
        <taxon>Malpighiales</taxon>
        <taxon>Salicaceae</taxon>
        <taxon>Saliceae</taxon>
        <taxon>Salix</taxon>
    </lineage>
</organism>
<dbReference type="PROSITE" id="PS50985">
    <property type="entry name" value="GRAS"/>
    <property type="match status" value="1"/>
</dbReference>
<comment type="caution">
    <text evidence="5">Lacks conserved residue(s) required for the propagation of feature annotation.</text>
</comment>
<sequence>MVLFLISLSLATKLLKFKYWSCLHQNIPNPVLFNLGINLLPGLFQQHQQQAAFDQDEKPQILNPGVIINQNQHQFVQNPAVVLPLSYAQLEEHHLLNARPVGANYMPKVFDLRPPELFLPRQQQQSHQFQMMQQQRQGMVTKQKIASDELENQQQLQQAIINPVCQAAELIETGNPVLAQGILARLNHQLSVPIGKPYQRTAFYFKEALQLLLNVNNNNSIGTASNLIFKIGAYKSFSEISPILQFANFTCNQALLEAFEGFDRIHVVDFDIGYGGQWASLMQELALRNGGAPSLKITAFVSPSSRDELELGFTQENLRIFASEINMPFELEILSLESLSSGSWPMNLCTLDKEVTAINLPVGSFSNYPSTLPLVLRFVKQLSPKVVVSLDRGCDRSDLPFAHHINLAIQSYTSLLESLDAVNVNLDVLQEIERFLVRPGIEKMVLGRRGCFHRTPPWRSLFLQSGFTPLTLSNFTESQAEYLLQRTPVRGFHVEKKQSSLVLCWQQKDLVSASAWSCYK</sequence>
<proteinExistence type="inferred from homology"/>
<feature type="region of interest" description="VHIID" evidence="5">
    <location>
        <begin position="234"/>
        <end position="299"/>
    </location>
</feature>
<protein>
    <recommendedName>
        <fullName evidence="8">GRAS family protein</fullName>
    </recommendedName>
</protein>